<evidence type="ECO:0000259" key="8">
    <source>
        <dbReference type="Pfam" id="PF02687"/>
    </source>
</evidence>
<keyword evidence="5 7" id="KW-0472">Membrane</keyword>
<dbReference type="InterPro" id="IPR050250">
    <property type="entry name" value="Macrolide_Exporter_MacB"/>
</dbReference>
<feature type="transmembrane region" description="Helical" evidence="7">
    <location>
        <begin position="1015"/>
        <end position="1043"/>
    </location>
</feature>
<feature type="transmembrane region" description="Helical" evidence="7">
    <location>
        <begin position="395"/>
        <end position="418"/>
    </location>
</feature>
<evidence type="ECO:0000256" key="1">
    <source>
        <dbReference type="ARBA" id="ARBA00004651"/>
    </source>
</evidence>
<evidence type="ECO:0000256" key="5">
    <source>
        <dbReference type="ARBA" id="ARBA00023136"/>
    </source>
</evidence>
<gene>
    <name evidence="9" type="ORF">Cch01nite_13480</name>
</gene>
<feature type="transmembrane region" description="Helical" evidence="7">
    <location>
        <begin position="468"/>
        <end position="485"/>
    </location>
</feature>
<evidence type="ECO:0000256" key="4">
    <source>
        <dbReference type="ARBA" id="ARBA00022989"/>
    </source>
</evidence>
<dbReference type="AlphaFoldDB" id="A0A919P3Y0"/>
<proteinExistence type="inferred from homology"/>
<feature type="transmembrane region" description="Helical" evidence="7">
    <location>
        <begin position="922"/>
        <end position="944"/>
    </location>
</feature>
<protein>
    <recommendedName>
        <fullName evidence="8">ABC3 transporter permease C-terminal domain-containing protein</fullName>
    </recommendedName>
</protein>
<evidence type="ECO:0000256" key="2">
    <source>
        <dbReference type="ARBA" id="ARBA00022475"/>
    </source>
</evidence>
<dbReference type="PROSITE" id="PS51257">
    <property type="entry name" value="PROKAR_LIPOPROTEIN"/>
    <property type="match status" value="1"/>
</dbReference>
<keyword evidence="4 7" id="KW-1133">Transmembrane helix</keyword>
<sequence length="1057" mass="106160">MSDLWWRRGRAQVGVLAAVLAVMVAGAALIGACVLLTTASPQRALQLAIVRAPAADVQVGVALGFPDDPDDPDVTERVAATARDASGAVADATALLTAPFGDLPATVTTWTSTVMRYLPPDAGPLRLAYLAELDDPDARGTVASGRWPTAAGEVALPTSTARALGLDVGSTTTLAATPGGPGGAPLTVVGTFVPRPGAPWQEDPLDGSGVGENYRGAISAYGPLVVAPGGAVASGIPLLRVTLRVQPDLSGASAVDVTRAGTAVDALRGELDSTLGDRTENVVTDLPFARTLDAARQQRGVTGSGVLAVALLGAALVGTTVVLAARLVAARRAPEAALLAARGMGRSRLVGQAAAEAGVLALLCVVPATALAVALHRVLADAVGLGPADLPEGGLLRLAGVVTAVALTLGVLLVLPWLRTGTPRGTREDRVGVVARSGADLVLLALAAVAFLQLRAHQVATGAVADPVLVVAPVLCLLAGAALALRPLPLLARRADARARTARSLTLPLAAWGAARRPQGAAAAFLVVLATACATFGVGFAATWVRSQGDQAAAAVGTDLVVPARALGTGASLREATNGQVSPVTSRTVTLGSRVQSADEAVHLVAVDTRHADGLLRGRLPAGGWAHTTSGLAPAEAVGGVLLTGTSADLVVSGHVADDVAIDADLSLVVQDADGARAALAAGVVPLDGAPHTVTVAVPQDARVVGVDARLSAFGDAADPDQQSDVPFDLDLTLRDATPASGSTWSVARARGEEYVVAALDHVTATTAPDGVRLTLDGTAYLPGLYWSDGTLTALAFRPVEEVPVVVSARLAGQLGLKVGDGVQLALGLTPVHAKVLGITAYVPSQPRAPALLADVDALSRAALSHGGLDTLTDEWWVGGAPPPGAARTLAAQGLGPVTARAAVAQESADGPLRAPQRAATALLVVAALVLTLVGTALHSTTALEARELDVARLSGLGASRRSVLASLLAEQAIVTGASLLAGAVLGALACWAVGPLLVLSPQGLAPVPAAAVQWPWPAQVAMVLVLVLGCAALVVPLTARAVRRATIARLRMDPVA</sequence>
<dbReference type="GO" id="GO:0022857">
    <property type="term" value="F:transmembrane transporter activity"/>
    <property type="evidence" value="ECO:0007669"/>
    <property type="project" value="TreeGrafter"/>
</dbReference>
<reference evidence="9" key="1">
    <citation type="submission" date="2021-01" db="EMBL/GenBank/DDBJ databases">
        <title>Whole genome shotgun sequence of Cellulomonas chitinilytica NBRC 110799.</title>
        <authorList>
            <person name="Komaki H."/>
            <person name="Tamura T."/>
        </authorList>
    </citation>
    <scope>NUCLEOTIDE SEQUENCE</scope>
    <source>
        <strain evidence="9">NBRC 110799</strain>
    </source>
</reference>
<feature type="transmembrane region" description="Helical" evidence="7">
    <location>
        <begin position="522"/>
        <end position="545"/>
    </location>
</feature>
<keyword evidence="3 7" id="KW-0812">Transmembrane</keyword>
<evidence type="ECO:0000313" key="10">
    <source>
        <dbReference type="Proteomes" id="UP000632740"/>
    </source>
</evidence>
<dbReference type="Proteomes" id="UP000632740">
    <property type="component" value="Unassembled WGS sequence"/>
</dbReference>
<feature type="transmembrane region" description="Helical" evidence="7">
    <location>
        <begin position="306"/>
        <end position="328"/>
    </location>
</feature>
<feature type="transmembrane region" description="Helical" evidence="7">
    <location>
        <begin position="12"/>
        <end position="37"/>
    </location>
</feature>
<comment type="caution">
    <text evidence="9">The sequence shown here is derived from an EMBL/GenBank/DDBJ whole genome shotgun (WGS) entry which is preliminary data.</text>
</comment>
<dbReference type="Pfam" id="PF02687">
    <property type="entry name" value="FtsX"/>
    <property type="match status" value="1"/>
</dbReference>
<accession>A0A919P3Y0</accession>
<dbReference type="PANTHER" id="PTHR30572">
    <property type="entry name" value="MEMBRANE COMPONENT OF TRANSPORTER-RELATED"/>
    <property type="match status" value="1"/>
</dbReference>
<organism evidence="9 10">
    <name type="scientific">Cellulomonas chitinilytica</name>
    <dbReference type="NCBI Taxonomy" id="398759"/>
    <lineage>
        <taxon>Bacteria</taxon>
        <taxon>Bacillati</taxon>
        <taxon>Actinomycetota</taxon>
        <taxon>Actinomycetes</taxon>
        <taxon>Micrococcales</taxon>
        <taxon>Cellulomonadaceae</taxon>
        <taxon>Cellulomonas</taxon>
    </lineage>
</organism>
<feature type="transmembrane region" description="Helical" evidence="7">
    <location>
        <begin position="349"/>
        <end position="375"/>
    </location>
</feature>
<keyword evidence="10" id="KW-1185">Reference proteome</keyword>
<feature type="domain" description="ABC3 transporter permease C-terminal" evidence="8">
    <location>
        <begin position="923"/>
        <end position="1046"/>
    </location>
</feature>
<name>A0A919P3Y0_9CELL</name>
<dbReference type="InterPro" id="IPR003838">
    <property type="entry name" value="ABC3_permease_C"/>
</dbReference>
<dbReference type="GO" id="GO:0005886">
    <property type="term" value="C:plasma membrane"/>
    <property type="evidence" value="ECO:0007669"/>
    <property type="project" value="UniProtKB-SubCell"/>
</dbReference>
<evidence type="ECO:0000256" key="3">
    <source>
        <dbReference type="ARBA" id="ARBA00022692"/>
    </source>
</evidence>
<dbReference type="EMBL" id="BONK01000004">
    <property type="protein sequence ID" value="GIG20624.1"/>
    <property type="molecule type" value="Genomic_DNA"/>
</dbReference>
<keyword evidence="2" id="KW-1003">Cell membrane</keyword>
<evidence type="ECO:0000256" key="7">
    <source>
        <dbReference type="SAM" id="Phobius"/>
    </source>
</evidence>
<dbReference type="RefSeq" id="WP_203750325.1">
    <property type="nucleotide sequence ID" value="NZ_BONK01000004.1"/>
</dbReference>
<evidence type="ECO:0000313" key="9">
    <source>
        <dbReference type="EMBL" id="GIG20624.1"/>
    </source>
</evidence>
<dbReference type="PANTHER" id="PTHR30572:SF4">
    <property type="entry name" value="ABC TRANSPORTER PERMEASE YTRF"/>
    <property type="match status" value="1"/>
</dbReference>
<evidence type="ECO:0000256" key="6">
    <source>
        <dbReference type="ARBA" id="ARBA00038076"/>
    </source>
</evidence>
<feature type="transmembrane region" description="Helical" evidence="7">
    <location>
        <begin position="438"/>
        <end position="456"/>
    </location>
</feature>
<comment type="similarity">
    <text evidence="6">Belongs to the ABC-4 integral membrane protein family.</text>
</comment>
<comment type="subcellular location">
    <subcellularLocation>
        <location evidence="1">Cell membrane</location>
        <topology evidence="1">Multi-pass membrane protein</topology>
    </subcellularLocation>
</comment>
<feature type="transmembrane region" description="Helical" evidence="7">
    <location>
        <begin position="965"/>
        <end position="995"/>
    </location>
</feature>